<protein>
    <recommendedName>
        <fullName evidence="5">Glutelin</fullName>
    </recommendedName>
</protein>
<evidence type="ECO:0000256" key="1">
    <source>
        <dbReference type="SAM" id="MobiDB-lite"/>
    </source>
</evidence>
<dbReference type="EMBL" id="JAFKMR010000016">
    <property type="protein sequence ID" value="MBN8744232.1"/>
    <property type="molecule type" value="Genomic_DNA"/>
</dbReference>
<comment type="caution">
    <text evidence="3">The sequence shown here is derived from an EMBL/GenBank/DDBJ whole genome shotgun (WGS) entry which is preliminary data.</text>
</comment>
<dbReference type="Proteomes" id="UP000664800">
    <property type="component" value="Unassembled WGS sequence"/>
</dbReference>
<reference evidence="3" key="1">
    <citation type="submission" date="2021-02" db="EMBL/GenBank/DDBJ databases">
        <title>Thiocyanate and organic carbon inputs drive convergent selection for specific autotrophic Afipia and Thiobacillus strains within complex microbiomes.</title>
        <authorList>
            <person name="Huddy R.J."/>
            <person name="Sachdeva R."/>
            <person name="Kadzinga F."/>
            <person name="Kantor R.S."/>
            <person name="Harrison S.T.L."/>
            <person name="Banfield J.F."/>
        </authorList>
    </citation>
    <scope>NUCLEOTIDE SEQUENCE</scope>
    <source>
        <strain evidence="3">SCN18_13_7_16_R3_B_64_19</strain>
    </source>
</reference>
<dbReference type="AlphaFoldDB" id="A0A8I1SVI9"/>
<accession>A0A8I1SVI9</accession>
<evidence type="ECO:0000256" key="2">
    <source>
        <dbReference type="SAM" id="SignalP"/>
    </source>
</evidence>
<evidence type="ECO:0008006" key="5">
    <source>
        <dbReference type="Google" id="ProtNLM"/>
    </source>
</evidence>
<feature type="chain" id="PRO_5034932871" description="Glutelin" evidence="2">
    <location>
        <begin position="35"/>
        <end position="114"/>
    </location>
</feature>
<name>A0A8I1SVI9_THIA3</name>
<dbReference type="RefSeq" id="WP_276729784.1">
    <property type="nucleotide sequence ID" value="NZ_JAFKMR010000016.1"/>
</dbReference>
<feature type="region of interest" description="Disordered" evidence="1">
    <location>
        <begin position="89"/>
        <end position="114"/>
    </location>
</feature>
<keyword evidence="2" id="KW-0732">Signal</keyword>
<evidence type="ECO:0000313" key="3">
    <source>
        <dbReference type="EMBL" id="MBN8744232.1"/>
    </source>
</evidence>
<gene>
    <name evidence="3" type="ORF">J0I24_07950</name>
</gene>
<proteinExistence type="predicted"/>
<feature type="signal peptide" evidence="2">
    <location>
        <begin position="1"/>
        <end position="34"/>
    </location>
</feature>
<sequence>MQTTNSHPRLPHLFAKTLAAIALSTVVALPAAQADDSPLWSLAIGVPGLIANVGNAYPVAPQPVYVAPPVQYVPAPVYYAAPPPYYAPGPQYRGERRDHRHWDRHHGEDDRGGD</sequence>
<organism evidence="3 4">
    <name type="scientific">Thiomonas arsenitoxydans (strain DSM 22701 / CIP 110005 / 3As)</name>
    <dbReference type="NCBI Taxonomy" id="426114"/>
    <lineage>
        <taxon>Bacteria</taxon>
        <taxon>Pseudomonadati</taxon>
        <taxon>Pseudomonadota</taxon>
        <taxon>Betaproteobacteria</taxon>
        <taxon>Burkholderiales</taxon>
        <taxon>Thiomonas</taxon>
    </lineage>
</organism>
<feature type="compositionally biased region" description="Basic and acidic residues" evidence="1">
    <location>
        <begin position="93"/>
        <end position="114"/>
    </location>
</feature>
<evidence type="ECO:0000313" key="4">
    <source>
        <dbReference type="Proteomes" id="UP000664800"/>
    </source>
</evidence>